<proteinExistence type="predicted"/>
<keyword evidence="2" id="KW-0472">Membrane</keyword>
<dbReference type="EMBL" id="VSRR010130729">
    <property type="protein sequence ID" value="MPD02284.1"/>
    <property type="molecule type" value="Genomic_DNA"/>
</dbReference>
<keyword evidence="2" id="KW-1133">Transmembrane helix</keyword>
<keyword evidence="4" id="KW-1185">Reference proteome</keyword>
<reference evidence="3 4" key="1">
    <citation type="submission" date="2019-05" db="EMBL/GenBank/DDBJ databases">
        <title>Another draft genome of Portunus trituberculatus and its Hox gene families provides insights of decapod evolution.</title>
        <authorList>
            <person name="Jeong J.-H."/>
            <person name="Song I."/>
            <person name="Kim S."/>
            <person name="Choi T."/>
            <person name="Kim D."/>
            <person name="Ryu S."/>
            <person name="Kim W."/>
        </authorList>
    </citation>
    <scope>NUCLEOTIDE SEQUENCE [LARGE SCALE GENOMIC DNA]</scope>
    <source>
        <tissue evidence="3">Muscle</tissue>
    </source>
</reference>
<feature type="transmembrane region" description="Helical" evidence="2">
    <location>
        <begin position="68"/>
        <end position="87"/>
    </location>
</feature>
<dbReference type="AlphaFoldDB" id="A0A5B7K6S5"/>
<protein>
    <submittedName>
        <fullName evidence="3">Uncharacterized protein</fullName>
    </submittedName>
</protein>
<evidence type="ECO:0000256" key="1">
    <source>
        <dbReference type="SAM" id="MobiDB-lite"/>
    </source>
</evidence>
<evidence type="ECO:0000313" key="4">
    <source>
        <dbReference type="Proteomes" id="UP000324222"/>
    </source>
</evidence>
<dbReference type="Proteomes" id="UP000324222">
    <property type="component" value="Unassembled WGS sequence"/>
</dbReference>
<feature type="compositionally biased region" description="Basic and acidic residues" evidence="1">
    <location>
        <begin position="47"/>
        <end position="58"/>
    </location>
</feature>
<feature type="region of interest" description="Disordered" evidence="1">
    <location>
        <begin position="36"/>
        <end position="58"/>
    </location>
</feature>
<evidence type="ECO:0000256" key="2">
    <source>
        <dbReference type="SAM" id="Phobius"/>
    </source>
</evidence>
<sequence length="89" mass="10524">MQREINPQPFCLCYPVFYQRENEFWRFTANMASTTARGDTSLGKDNGGGDKDENGRGKRVEKRELQPLYHVLLDLFIVYWSVLYMCYNM</sequence>
<accession>A0A5B7K6S5</accession>
<gene>
    <name evidence="3" type="ORF">E2C01_097859</name>
</gene>
<name>A0A5B7K6S5_PORTR</name>
<organism evidence="3 4">
    <name type="scientific">Portunus trituberculatus</name>
    <name type="common">Swimming crab</name>
    <name type="synonym">Neptunus trituberculatus</name>
    <dbReference type="NCBI Taxonomy" id="210409"/>
    <lineage>
        <taxon>Eukaryota</taxon>
        <taxon>Metazoa</taxon>
        <taxon>Ecdysozoa</taxon>
        <taxon>Arthropoda</taxon>
        <taxon>Crustacea</taxon>
        <taxon>Multicrustacea</taxon>
        <taxon>Malacostraca</taxon>
        <taxon>Eumalacostraca</taxon>
        <taxon>Eucarida</taxon>
        <taxon>Decapoda</taxon>
        <taxon>Pleocyemata</taxon>
        <taxon>Brachyura</taxon>
        <taxon>Eubrachyura</taxon>
        <taxon>Portunoidea</taxon>
        <taxon>Portunidae</taxon>
        <taxon>Portuninae</taxon>
        <taxon>Portunus</taxon>
    </lineage>
</organism>
<evidence type="ECO:0000313" key="3">
    <source>
        <dbReference type="EMBL" id="MPD02284.1"/>
    </source>
</evidence>
<comment type="caution">
    <text evidence="3">The sequence shown here is derived from an EMBL/GenBank/DDBJ whole genome shotgun (WGS) entry which is preliminary data.</text>
</comment>
<keyword evidence="2" id="KW-0812">Transmembrane</keyword>